<accession>A0AAW1U5H7</accession>
<keyword evidence="2 8" id="KW-0645">Protease</keyword>
<evidence type="ECO:0000256" key="8">
    <source>
        <dbReference type="RuleBase" id="RU363034"/>
    </source>
</evidence>
<evidence type="ECO:0000313" key="11">
    <source>
        <dbReference type="EMBL" id="KAK9874619.1"/>
    </source>
</evidence>
<evidence type="ECO:0000256" key="1">
    <source>
        <dbReference type="ARBA" id="ARBA00007664"/>
    </source>
</evidence>
<feature type="domain" description="Peptidase S1" evidence="10">
    <location>
        <begin position="38"/>
        <end position="264"/>
    </location>
</feature>
<dbReference type="SUPFAM" id="SSF50494">
    <property type="entry name" value="Trypsin-like serine proteases"/>
    <property type="match status" value="1"/>
</dbReference>
<dbReference type="PANTHER" id="PTHR24276:SF91">
    <property type="entry name" value="AT26814P-RELATED"/>
    <property type="match status" value="1"/>
</dbReference>
<dbReference type="PRINTS" id="PR00722">
    <property type="entry name" value="CHYMOTRYPSIN"/>
</dbReference>
<dbReference type="InterPro" id="IPR009003">
    <property type="entry name" value="Peptidase_S1_PA"/>
</dbReference>
<evidence type="ECO:0000313" key="12">
    <source>
        <dbReference type="Proteomes" id="UP001431783"/>
    </source>
</evidence>
<keyword evidence="7" id="KW-1015">Disulfide bond</keyword>
<dbReference type="InterPro" id="IPR001314">
    <property type="entry name" value="Peptidase_S1A"/>
</dbReference>
<keyword evidence="3 9" id="KW-0732">Signal</keyword>
<keyword evidence="6" id="KW-0865">Zymogen</keyword>
<sequence>MIDFAPKIVVTLFILFIINDVSSADNRAATAEDINFRIVGGGAADIKEYPYQVSILRGEKHHCGGSIVNRFFILTAAHCTYNTPYSKFTVRAGSSYWSKEGQLKEVIAKFEHPSYISKIYHNDISILKLRKPLIFDDTVQPIKLADAKMPPIPDGTMATVTGWGRLEYEREAMSDKLMVVHVPMISRDTCEKSYESSVITKSMICAGYVEGGRDACIGDSGGPLTMDGIQIGIVSWGISCAGANSPGVYTSVMVMRDFINEITGK</sequence>
<dbReference type="PANTHER" id="PTHR24276">
    <property type="entry name" value="POLYSERASE-RELATED"/>
    <property type="match status" value="1"/>
</dbReference>
<comment type="caution">
    <text evidence="11">The sequence shown here is derived from an EMBL/GenBank/DDBJ whole genome shotgun (WGS) entry which is preliminary data.</text>
</comment>
<proteinExistence type="inferred from homology"/>
<dbReference type="SMART" id="SM00020">
    <property type="entry name" value="Tryp_SPc"/>
    <property type="match status" value="1"/>
</dbReference>
<dbReference type="PROSITE" id="PS50240">
    <property type="entry name" value="TRYPSIN_DOM"/>
    <property type="match status" value="1"/>
</dbReference>
<keyword evidence="12" id="KW-1185">Reference proteome</keyword>
<evidence type="ECO:0000256" key="3">
    <source>
        <dbReference type="ARBA" id="ARBA00022729"/>
    </source>
</evidence>
<gene>
    <name evidence="11" type="ORF">WA026_005448</name>
</gene>
<evidence type="ECO:0000256" key="4">
    <source>
        <dbReference type="ARBA" id="ARBA00022801"/>
    </source>
</evidence>
<dbReference type="InterPro" id="IPR001254">
    <property type="entry name" value="Trypsin_dom"/>
</dbReference>
<evidence type="ECO:0000259" key="10">
    <source>
        <dbReference type="PROSITE" id="PS50240"/>
    </source>
</evidence>
<dbReference type="Gene3D" id="2.40.10.10">
    <property type="entry name" value="Trypsin-like serine proteases"/>
    <property type="match status" value="1"/>
</dbReference>
<dbReference type="InterPro" id="IPR043504">
    <property type="entry name" value="Peptidase_S1_PA_chymotrypsin"/>
</dbReference>
<feature type="signal peptide" evidence="9">
    <location>
        <begin position="1"/>
        <end position="23"/>
    </location>
</feature>
<evidence type="ECO:0000256" key="2">
    <source>
        <dbReference type="ARBA" id="ARBA00022670"/>
    </source>
</evidence>
<keyword evidence="5 8" id="KW-0720">Serine protease</keyword>
<evidence type="ECO:0000256" key="7">
    <source>
        <dbReference type="ARBA" id="ARBA00023157"/>
    </source>
</evidence>
<comment type="similarity">
    <text evidence="1">Belongs to the peptidase S1 family.</text>
</comment>
<evidence type="ECO:0000256" key="5">
    <source>
        <dbReference type="ARBA" id="ARBA00022825"/>
    </source>
</evidence>
<evidence type="ECO:0000256" key="6">
    <source>
        <dbReference type="ARBA" id="ARBA00023145"/>
    </source>
</evidence>
<protein>
    <recommendedName>
        <fullName evidence="10">Peptidase S1 domain-containing protein</fullName>
    </recommendedName>
</protein>
<evidence type="ECO:0000256" key="9">
    <source>
        <dbReference type="SAM" id="SignalP"/>
    </source>
</evidence>
<dbReference type="PROSITE" id="PS00135">
    <property type="entry name" value="TRYPSIN_SER"/>
    <property type="match status" value="1"/>
</dbReference>
<dbReference type="FunFam" id="2.40.10.10:FF:000077">
    <property type="entry name" value="Predicted protein"/>
    <property type="match status" value="1"/>
</dbReference>
<dbReference type="InterPro" id="IPR050430">
    <property type="entry name" value="Peptidase_S1"/>
</dbReference>
<dbReference type="Pfam" id="PF00089">
    <property type="entry name" value="Trypsin"/>
    <property type="match status" value="1"/>
</dbReference>
<dbReference type="Proteomes" id="UP001431783">
    <property type="component" value="Unassembled WGS sequence"/>
</dbReference>
<reference evidence="11 12" key="1">
    <citation type="submission" date="2023-03" db="EMBL/GenBank/DDBJ databases">
        <title>Genome insight into feeding habits of ladybird beetles.</title>
        <authorList>
            <person name="Li H.-S."/>
            <person name="Huang Y.-H."/>
            <person name="Pang H."/>
        </authorList>
    </citation>
    <scope>NUCLEOTIDE SEQUENCE [LARGE SCALE GENOMIC DNA]</scope>
    <source>
        <strain evidence="11">SYSU_2023b</strain>
        <tissue evidence="11">Whole body</tissue>
    </source>
</reference>
<dbReference type="PROSITE" id="PS00134">
    <property type="entry name" value="TRYPSIN_HIS"/>
    <property type="match status" value="1"/>
</dbReference>
<keyword evidence="4 8" id="KW-0378">Hydrolase</keyword>
<feature type="chain" id="PRO_5043598308" description="Peptidase S1 domain-containing protein" evidence="9">
    <location>
        <begin position="24"/>
        <end position="265"/>
    </location>
</feature>
<dbReference type="InterPro" id="IPR033116">
    <property type="entry name" value="TRYPSIN_SER"/>
</dbReference>
<dbReference type="AlphaFoldDB" id="A0AAW1U5H7"/>
<dbReference type="GO" id="GO:0004252">
    <property type="term" value="F:serine-type endopeptidase activity"/>
    <property type="evidence" value="ECO:0007669"/>
    <property type="project" value="InterPro"/>
</dbReference>
<organism evidence="11 12">
    <name type="scientific">Henosepilachna vigintioctopunctata</name>
    <dbReference type="NCBI Taxonomy" id="420089"/>
    <lineage>
        <taxon>Eukaryota</taxon>
        <taxon>Metazoa</taxon>
        <taxon>Ecdysozoa</taxon>
        <taxon>Arthropoda</taxon>
        <taxon>Hexapoda</taxon>
        <taxon>Insecta</taxon>
        <taxon>Pterygota</taxon>
        <taxon>Neoptera</taxon>
        <taxon>Endopterygota</taxon>
        <taxon>Coleoptera</taxon>
        <taxon>Polyphaga</taxon>
        <taxon>Cucujiformia</taxon>
        <taxon>Coccinelloidea</taxon>
        <taxon>Coccinellidae</taxon>
        <taxon>Epilachninae</taxon>
        <taxon>Epilachnini</taxon>
        <taxon>Henosepilachna</taxon>
    </lineage>
</organism>
<dbReference type="GO" id="GO:0006508">
    <property type="term" value="P:proteolysis"/>
    <property type="evidence" value="ECO:0007669"/>
    <property type="project" value="UniProtKB-KW"/>
</dbReference>
<dbReference type="CDD" id="cd00190">
    <property type="entry name" value="Tryp_SPc"/>
    <property type="match status" value="1"/>
</dbReference>
<dbReference type="EMBL" id="JARQZJ010000032">
    <property type="protein sequence ID" value="KAK9874619.1"/>
    <property type="molecule type" value="Genomic_DNA"/>
</dbReference>
<dbReference type="InterPro" id="IPR018114">
    <property type="entry name" value="TRYPSIN_HIS"/>
</dbReference>
<name>A0AAW1U5H7_9CUCU</name>